<dbReference type="Pfam" id="PF03006">
    <property type="entry name" value="HlyIII"/>
    <property type="match status" value="1"/>
</dbReference>
<name>A0ABW8TEH6_9CLOT</name>
<proteinExistence type="inferred from homology"/>
<feature type="transmembrane region" description="Helical" evidence="6">
    <location>
        <begin position="45"/>
        <end position="64"/>
    </location>
</feature>
<evidence type="ECO:0000256" key="3">
    <source>
        <dbReference type="ARBA" id="ARBA00022692"/>
    </source>
</evidence>
<organism evidence="7 8">
    <name type="scientific">Clostridium neuense</name>
    <dbReference type="NCBI Taxonomy" id="1728934"/>
    <lineage>
        <taxon>Bacteria</taxon>
        <taxon>Bacillati</taxon>
        <taxon>Bacillota</taxon>
        <taxon>Clostridia</taxon>
        <taxon>Eubacteriales</taxon>
        <taxon>Clostridiaceae</taxon>
        <taxon>Clostridium</taxon>
    </lineage>
</organism>
<protein>
    <submittedName>
        <fullName evidence="7">Hemolysin III family protein</fullName>
    </submittedName>
</protein>
<feature type="transmembrane region" description="Helical" evidence="6">
    <location>
        <begin position="138"/>
        <end position="158"/>
    </location>
</feature>
<feature type="transmembrane region" description="Helical" evidence="6">
    <location>
        <begin position="109"/>
        <end position="129"/>
    </location>
</feature>
<dbReference type="EMBL" id="JBJIAA010000006">
    <property type="protein sequence ID" value="MFL0250365.1"/>
    <property type="molecule type" value="Genomic_DNA"/>
</dbReference>
<comment type="subcellular location">
    <subcellularLocation>
        <location evidence="1">Endomembrane system</location>
        <topology evidence="1">Multi-pass membrane protein</topology>
    </subcellularLocation>
</comment>
<evidence type="ECO:0000256" key="6">
    <source>
        <dbReference type="SAM" id="Phobius"/>
    </source>
</evidence>
<dbReference type="Proteomes" id="UP001623592">
    <property type="component" value="Unassembled WGS sequence"/>
</dbReference>
<dbReference type="InterPro" id="IPR005744">
    <property type="entry name" value="Hy-lIII"/>
</dbReference>
<keyword evidence="4 6" id="KW-1133">Transmembrane helix</keyword>
<evidence type="ECO:0000256" key="5">
    <source>
        <dbReference type="ARBA" id="ARBA00023136"/>
    </source>
</evidence>
<keyword evidence="3 6" id="KW-0812">Transmembrane</keyword>
<keyword evidence="8" id="KW-1185">Reference proteome</keyword>
<feature type="transmembrane region" description="Helical" evidence="6">
    <location>
        <begin position="85"/>
        <end position="103"/>
    </location>
</feature>
<dbReference type="PANTHER" id="PTHR20855:SF129">
    <property type="entry name" value="HEMOLYSIN-3 HOMOLOG"/>
    <property type="match status" value="1"/>
</dbReference>
<gene>
    <name evidence="7" type="ORF">ACJDT4_08000</name>
</gene>
<evidence type="ECO:0000256" key="2">
    <source>
        <dbReference type="ARBA" id="ARBA00008488"/>
    </source>
</evidence>
<evidence type="ECO:0000313" key="8">
    <source>
        <dbReference type="Proteomes" id="UP001623592"/>
    </source>
</evidence>
<evidence type="ECO:0000256" key="4">
    <source>
        <dbReference type="ARBA" id="ARBA00022989"/>
    </source>
</evidence>
<reference evidence="7 8" key="1">
    <citation type="submission" date="2024-11" db="EMBL/GenBank/DDBJ databases">
        <authorList>
            <person name="Heng Y.C."/>
            <person name="Lim A.C.H."/>
            <person name="Lee J.K.Y."/>
            <person name="Kittelmann S."/>
        </authorList>
    </citation>
    <scope>NUCLEOTIDE SEQUENCE [LARGE SCALE GENOMIC DNA]</scope>
    <source>
        <strain evidence="7 8">WILCCON 0114</strain>
    </source>
</reference>
<feature type="transmembrane region" description="Helical" evidence="6">
    <location>
        <begin position="164"/>
        <end position="183"/>
    </location>
</feature>
<comment type="similarity">
    <text evidence="2">Belongs to the UPF0073 (Hly-III) family.</text>
</comment>
<keyword evidence="5 6" id="KW-0472">Membrane</keyword>
<dbReference type="InterPro" id="IPR004254">
    <property type="entry name" value="AdipoR/HlyIII-related"/>
</dbReference>
<feature type="transmembrane region" description="Helical" evidence="6">
    <location>
        <begin position="21"/>
        <end position="39"/>
    </location>
</feature>
<sequence>MEDNNSFYTKGEEIANAITHGIGALLAVAALVLLIVFAAKYGDAWYVVSYTIYGVCLVLLYLFSTLYHSIWAKGAKKVFRIFDHASIYILIAGTYTPFALTVLRKHGGWIIFGVVWSATLVGIVIKVFFCGKFEKTSTLLYVIMGWMIVFYIKTLIAVVPINGIILLVAGGIIYTLGAGLFLFDKIPYNHAIWHLLVISGSACHFFCILLYLIK</sequence>
<evidence type="ECO:0000256" key="1">
    <source>
        <dbReference type="ARBA" id="ARBA00004127"/>
    </source>
</evidence>
<evidence type="ECO:0000313" key="7">
    <source>
        <dbReference type="EMBL" id="MFL0250365.1"/>
    </source>
</evidence>
<dbReference type="PANTHER" id="PTHR20855">
    <property type="entry name" value="ADIPOR/PROGESTIN RECEPTOR-RELATED"/>
    <property type="match status" value="1"/>
</dbReference>
<comment type="caution">
    <text evidence="7">The sequence shown here is derived from an EMBL/GenBank/DDBJ whole genome shotgun (WGS) entry which is preliminary data.</text>
</comment>
<accession>A0ABW8TEH6</accession>
<dbReference type="RefSeq" id="WP_406787036.1">
    <property type="nucleotide sequence ID" value="NZ_JBJIAA010000006.1"/>
</dbReference>
<dbReference type="NCBIfam" id="TIGR01065">
    <property type="entry name" value="hlyIII"/>
    <property type="match status" value="1"/>
</dbReference>
<feature type="transmembrane region" description="Helical" evidence="6">
    <location>
        <begin position="195"/>
        <end position="213"/>
    </location>
</feature>